<evidence type="ECO:0000256" key="1">
    <source>
        <dbReference type="SAM" id="MobiDB-lite"/>
    </source>
</evidence>
<organism evidence="2">
    <name type="scientific">Tetraselmis sp. GSL018</name>
    <dbReference type="NCBI Taxonomy" id="582737"/>
    <lineage>
        <taxon>Eukaryota</taxon>
        <taxon>Viridiplantae</taxon>
        <taxon>Chlorophyta</taxon>
        <taxon>core chlorophytes</taxon>
        <taxon>Chlorodendrophyceae</taxon>
        <taxon>Chlorodendrales</taxon>
        <taxon>Chlorodendraceae</taxon>
        <taxon>Tetraselmis</taxon>
    </lineage>
</organism>
<feature type="region of interest" description="Disordered" evidence="1">
    <location>
        <begin position="1"/>
        <end position="40"/>
    </location>
</feature>
<reference evidence="2" key="1">
    <citation type="submission" date="2014-05" db="EMBL/GenBank/DDBJ databases">
        <title>The transcriptome of the halophilic microalga Tetraselmis sp. GSL018 isolated from the Great Salt Lake, Utah.</title>
        <authorList>
            <person name="Jinkerson R.E."/>
            <person name="D'Adamo S."/>
            <person name="Posewitz M.C."/>
        </authorList>
    </citation>
    <scope>NUCLEOTIDE SEQUENCE</scope>
    <source>
        <strain evidence="2">GSL018</strain>
    </source>
</reference>
<feature type="non-terminal residue" evidence="2">
    <location>
        <position position="1"/>
    </location>
</feature>
<dbReference type="EMBL" id="GBEZ01020143">
    <property type="protein sequence ID" value="JAC66497.1"/>
    <property type="molecule type" value="Transcribed_RNA"/>
</dbReference>
<name>A0A061R0P3_9CHLO</name>
<accession>A0A061R0P3</accession>
<feature type="compositionally biased region" description="Basic and acidic residues" evidence="1">
    <location>
        <begin position="8"/>
        <end position="22"/>
    </location>
</feature>
<gene>
    <name evidence="2" type="ORF">TSPGSL018_13503</name>
</gene>
<dbReference type="AlphaFoldDB" id="A0A061R0P3"/>
<proteinExistence type="predicted"/>
<sequence length="40" mass="4427">QAKVLKGCPREPQEGERRKVELEAGASVGAVQALDRRTRH</sequence>
<protein>
    <submittedName>
        <fullName evidence="2">Uncharacterized protein</fullName>
    </submittedName>
</protein>
<evidence type="ECO:0000313" key="2">
    <source>
        <dbReference type="EMBL" id="JAC66497.1"/>
    </source>
</evidence>